<feature type="transmembrane region" description="Helical" evidence="7">
    <location>
        <begin position="181"/>
        <end position="199"/>
    </location>
</feature>
<dbReference type="RefSeq" id="WP_146305959.1">
    <property type="nucleotide sequence ID" value="NZ_VOHS01000014.1"/>
</dbReference>
<keyword evidence="6 7" id="KW-0472">Membrane</keyword>
<reference evidence="8 9" key="1">
    <citation type="submission" date="2019-08" db="EMBL/GenBank/DDBJ databases">
        <title>Whole genome sequencing of chitin degrading bacteria Chitinophaga pinensis YS16.</title>
        <authorList>
            <person name="Singh R.P."/>
            <person name="Manchanda G."/>
            <person name="Maurya I.K."/>
            <person name="Joshi N.K."/>
            <person name="Srivastava A.K."/>
        </authorList>
    </citation>
    <scope>NUCLEOTIDE SEQUENCE [LARGE SCALE GENOMIC DNA]</scope>
    <source>
        <strain evidence="8 9">YS-16</strain>
    </source>
</reference>
<comment type="subcellular location">
    <subcellularLocation>
        <location evidence="1">Cell membrane</location>
        <topology evidence="1">Multi-pass membrane protein</topology>
    </subcellularLocation>
</comment>
<dbReference type="AlphaFoldDB" id="A0A5C6LSJ4"/>
<keyword evidence="3" id="KW-1003">Cell membrane</keyword>
<sequence length="420" mass="44356">MRNIIRNYSSLLTLLGGIIAGSILGLIFGQRVEVIKPIGDIFLNLLFTAVIPLVFFAISSAIANIDPGQKLGKVISVMTFVFLGTVLVSAFLTIVAVWIFPLKAVAPGTFVPDENAHPAGFGEQIVKLLTTGEFFELLSRKNMLPFIIFSALTGFAALKAGESGKAFRNFLHSGNEVMKSLLDIIMVLGPVGLGAYFAYQVGTLGPQLFGTYASSMAVYYGFGLFYFIVLFSVYAFLAGGFAGVKIYWKNNLIPTFTALGSCSSIATIPANLTAAQRMGIPAHIGNVVVPLGGTLHKDGSSISSIIKIGVVFAMFGRPLTGVDTVLLALGVTVIVSIVEGGIPNGGYIGELLVMSVYGFPIEALPAVMVIGTLVDPLATILNATGDTVAAMMVTRVMKGRNWLKDRADLQDPAAMPAGQA</sequence>
<evidence type="ECO:0000313" key="8">
    <source>
        <dbReference type="EMBL" id="TWV99616.1"/>
    </source>
</evidence>
<keyword evidence="2" id="KW-0813">Transport</keyword>
<evidence type="ECO:0000313" key="9">
    <source>
        <dbReference type="Proteomes" id="UP000318815"/>
    </source>
</evidence>
<evidence type="ECO:0000256" key="6">
    <source>
        <dbReference type="ARBA" id="ARBA00023136"/>
    </source>
</evidence>
<dbReference type="EMBL" id="VOHS01000014">
    <property type="protein sequence ID" value="TWV99616.1"/>
    <property type="molecule type" value="Genomic_DNA"/>
</dbReference>
<evidence type="ECO:0000256" key="3">
    <source>
        <dbReference type="ARBA" id="ARBA00022475"/>
    </source>
</evidence>
<dbReference type="GO" id="GO:0015293">
    <property type="term" value="F:symporter activity"/>
    <property type="evidence" value="ECO:0007669"/>
    <property type="project" value="UniProtKB-KW"/>
</dbReference>
<feature type="transmembrane region" description="Helical" evidence="7">
    <location>
        <begin position="143"/>
        <end position="160"/>
    </location>
</feature>
<evidence type="ECO:0000256" key="1">
    <source>
        <dbReference type="ARBA" id="ARBA00004651"/>
    </source>
</evidence>
<protein>
    <submittedName>
        <fullName evidence="8">Dicarboxylate/amino acid:cation symporter</fullName>
    </submittedName>
</protein>
<evidence type="ECO:0000256" key="4">
    <source>
        <dbReference type="ARBA" id="ARBA00022692"/>
    </source>
</evidence>
<feature type="transmembrane region" description="Helical" evidence="7">
    <location>
        <begin position="12"/>
        <end position="29"/>
    </location>
</feature>
<dbReference type="PANTHER" id="PTHR42865">
    <property type="entry name" value="PROTON/GLUTAMATE-ASPARTATE SYMPORTER"/>
    <property type="match status" value="1"/>
</dbReference>
<dbReference type="OrthoDB" id="9768885at2"/>
<evidence type="ECO:0000256" key="5">
    <source>
        <dbReference type="ARBA" id="ARBA00022989"/>
    </source>
</evidence>
<dbReference type="SUPFAM" id="SSF118215">
    <property type="entry name" value="Proton glutamate symport protein"/>
    <property type="match status" value="1"/>
</dbReference>
<dbReference type="InterPro" id="IPR001991">
    <property type="entry name" value="Na-dicarboxylate_symporter"/>
</dbReference>
<proteinExistence type="predicted"/>
<feature type="transmembrane region" description="Helical" evidence="7">
    <location>
        <begin position="41"/>
        <end position="62"/>
    </location>
</feature>
<accession>A0A5C6LSJ4</accession>
<dbReference type="Gene3D" id="1.10.3860.10">
    <property type="entry name" value="Sodium:dicarboxylate symporter"/>
    <property type="match status" value="1"/>
</dbReference>
<comment type="caution">
    <text evidence="8">The sequence shown here is derived from an EMBL/GenBank/DDBJ whole genome shotgun (WGS) entry which is preliminary data.</text>
</comment>
<dbReference type="PRINTS" id="PR00173">
    <property type="entry name" value="EDTRNSPORT"/>
</dbReference>
<keyword evidence="4 7" id="KW-0812">Transmembrane</keyword>
<dbReference type="Pfam" id="PF00375">
    <property type="entry name" value="SDF"/>
    <property type="match status" value="1"/>
</dbReference>
<dbReference type="InterPro" id="IPR036458">
    <property type="entry name" value="Na:dicarbo_symporter_sf"/>
</dbReference>
<keyword evidence="5 7" id="KW-1133">Transmembrane helix</keyword>
<evidence type="ECO:0000256" key="2">
    <source>
        <dbReference type="ARBA" id="ARBA00022448"/>
    </source>
</evidence>
<name>A0A5C6LSJ4_9BACT</name>
<keyword evidence="9" id="KW-1185">Reference proteome</keyword>
<dbReference type="GO" id="GO:0006835">
    <property type="term" value="P:dicarboxylic acid transport"/>
    <property type="evidence" value="ECO:0007669"/>
    <property type="project" value="TreeGrafter"/>
</dbReference>
<gene>
    <name evidence="8" type="ORF">FEF09_15485</name>
</gene>
<dbReference type="PANTHER" id="PTHR42865:SF7">
    <property type="entry name" value="PROTON_GLUTAMATE-ASPARTATE SYMPORTER"/>
    <property type="match status" value="1"/>
</dbReference>
<feature type="transmembrane region" description="Helical" evidence="7">
    <location>
        <begin position="219"/>
        <end position="244"/>
    </location>
</feature>
<dbReference type="GO" id="GO:0005886">
    <property type="term" value="C:plasma membrane"/>
    <property type="evidence" value="ECO:0007669"/>
    <property type="project" value="UniProtKB-SubCell"/>
</dbReference>
<dbReference type="Proteomes" id="UP000318815">
    <property type="component" value="Unassembled WGS sequence"/>
</dbReference>
<feature type="transmembrane region" description="Helical" evidence="7">
    <location>
        <begin position="74"/>
        <end position="100"/>
    </location>
</feature>
<organism evidence="8 9">
    <name type="scientific">Chitinophaga pinensis</name>
    <dbReference type="NCBI Taxonomy" id="79329"/>
    <lineage>
        <taxon>Bacteria</taxon>
        <taxon>Pseudomonadati</taxon>
        <taxon>Bacteroidota</taxon>
        <taxon>Chitinophagia</taxon>
        <taxon>Chitinophagales</taxon>
        <taxon>Chitinophagaceae</taxon>
        <taxon>Chitinophaga</taxon>
    </lineage>
</organism>
<evidence type="ECO:0000256" key="7">
    <source>
        <dbReference type="SAM" id="Phobius"/>
    </source>
</evidence>